<organism evidence="1 2">
    <name type="scientific">Avena sativa</name>
    <name type="common">Oat</name>
    <dbReference type="NCBI Taxonomy" id="4498"/>
    <lineage>
        <taxon>Eukaryota</taxon>
        <taxon>Viridiplantae</taxon>
        <taxon>Streptophyta</taxon>
        <taxon>Embryophyta</taxon>
        <taxon>Tracheophyta</taxon>
        <taxon>Spermatophyta</taxon>
        <taxon>Magnoliopsida</taxon>
        <taxon>Liliopsida</taxon>
        <taxon>Poales</taxon>
        <taxon>Poaceae</taxon>
        <taxon>BOP clade</taxon>
        <taxon>Pooideae</taxon>
        <taxon>Poodae</taxon>
        <taxon>Poeae</taxon>
        <taxon>Poeae Chloroplast Group 1 (Aveneae type)</taxon>
        <taxon>Aveninae</taxon>
        <taxon>Avena</taxon>
    </lineage>
</organism>
<sequence>MCRVGPGPFGVCQAWACRAGPLASQSNTLDGKWTVNGSTSDGETRKHQLTQASVLLRPRRKRARRRLRPTNPRPRVSRIPPLPIDSPSIPRSRRASWCTKKSRALGLWHHRLVVYRSMASINVHNHEEAEDEDRLSLLPDDILLSILWRVGNVAMVARTRVLSKRWNNLPWLLQEFNLDVEDFLPIEGEDNIDPALSLTEIVDQAMASFDKASRSFLAAPHTTTITRLSLQIFLAASRRCHIGPLLCDAIDSGRLVDLDLAILDEKHSTEHADMLQQALLVDGFFSAYPGVLHCLTILFLKNARFATEHDINHLLFECCKQLEQLCLSCCDAGYRSVWRIDAPNSNLRVLDLRFSHLERLEVLCLPKLERLHVDSWLHSGSPLRIGSVPSLTELSLTCAATLAHREFYLSEILHGTTSIHTLTLGFRGEKIWMQPEGKRLCPAFNKLKKLSIDGIFVEFDMLWTINLLEAAPSVEIFSVKIWEHRCQDDGLGRLELIYGRERKKPSWNLLSGFTSSEKWQLQELQFVGFRPLEQQILFVRAVMKRAPNLKTVLLMEDVERCERCEFMYRVPPPPKGGIFPRDKDEQAIIVKKLTEGVNSLAQIVFSNNSAI</sequence>
<evidence type="ECO:0000313" key="1">
    <source>
        <dbReference type="EnsemblPlants" id="AVESA.00010b.r2.1AG0029440.1.CDS"/>
    </source>
</evidence>
<dbReference type="Proteomes" id="UP001732700">
    <property type="component" value="Chromosome 1A"/>
</dbReference>
<name>A0ACD5TCE6_AVESA</name>
<proteinExistence type="predicted"/>
<protein>
    <submittedName>
        <fullName evidence="1">Uncharacterized protein</fullName>
    </submittedName>
</protein>
<reference evidence="1" key="2">
    <citation type="submission" date="2025-09" db="UniProtKB">
        <authorList>
            <consortium name="EnsemblPlants"/>
        </authorList>
    </citation>
    <scope>IDENTIFICATION</scope>
</reference>
<reference evidence="1" key="1">
    <citation type="submission" date="2021-05" db="EMBL/GenBank/DDBJ databases">
        <authorList>
            <person name="Scholz U."/>
            <person name="Mascher M."/>
            <person name="Fiebig A."/>
        </authorList>
    </citation>
    <scope>NUCLEOTIDE SEQUENCE [LARGE SCALE GENOMIC DNA]</scope>
</reference>
<accession>A0ACD5TCE6</accession>
<dbReference type="EnsemblPlants" id="AVESA.00010b.r2.1AG0029440.1">
    <property type="protein sequence ID" value="AVESA.00010b.r2.1AG0029440.1.CDS"/>
    <property type="gene ID" value="AVESA.00010b.r2.1AG0029440"/>
</dbReference>
<keyword evidence="2" id="KW-1185">Reference proteome</keyword>
<evidence type="ECO:0000313" key="2">
    <source>
        <dbReference type="Proteomes" id="UP001732700"/>
    </source>
</evidence>